<organism evidence="1 2">
    <name type="scientific">Epilithonimonas xixisoli</name>
    <dbReference type="NCBI Taxonomy" id="1476462"/>
    <lineage>
        <taxon>Bacteria</taxon>
        <taxon>Pseudomonadati</taxon>
        <taxon>Bacteroidota</taxon>
        <taxon>Flavobacteriia</taxon>
        <taxon>Flavobacteriales</taxon>
        <taxon>Weeksellaceae</taxon>
        <taxon>Chryseobacterium group</taxon>
        <taxon>Epilithonimonas</taxon>
    </lineage>
</organism>
<proteinExistence type="predicted"/>
<name>A0A4R8IEA3_9FLAO</name>
<dbReference type="EMBL" id="SOEO01000002">
    <property type="protein sequence ID" value="TDX83980.1"/>
    <property type="molecule type" value="Genomic_DNA"/>
</dbReference>
<dbReference type="Proteomes" id="UP000295313">
    <property type="component" value="Unassembled WGS sequence"/>
</dbReference>
<evidence type="ECO:0000313" key="1">
    <source>
        <dbReference type="EMBL" id="TDX83980.1"/>
    </source>
</evidence>
<reference evidence="1 2" key="1">
    <citation type="submission" date="2019-03" db="EMBL/GenBank/DDBJ databases">
        <title>Genomic Encyclopedia of Type Strains, Phase III (KMG-III): the genomes of soil and plant-associated and newly described type strains.</title>
        <authorList>
            <person name="Whitman W."/>
        </authorList>
    </citation>
    <scope>NUCLEOTIDE SEQUENCE [LARGE SCALE GENOMIC DNA]</scope>
    <source>
        <strain evidence="1 2">CGMCC 1.12802</strain>
    </source>
</reference>
<protein>
    <submittedName>
        <fullName evidence="1">Uncharacterized protein</fullName>
    </submittedName>
</protein>
<dbReference type="AlphaFoldDB" id="A0A4R8IEA3"/>
<keyword evidence="2" id="KW-1185">Reference proteome</keyword>
<accession>A0A4R8IEA3</accession>
<dbReference type="OrthoDB" id="1462064at2"/>
<evidence type="ECO:0000313" key="2">
    <source>
        <dbReference type="Proteomes" id="UP000295313"/>
    </source>
</evidence>
<dbReference type="RefSeq" id="WP_133944032.1">
    <property type="nucleotide sequence ID" value="NZ_SOEO01000002.1"/>
</dbReference>
<sequence>MHADLKGSLRAIKNSWKSFENNGKPMDKKEVEYILKYGIEKGYKTTADFKDNEVDLVLSKYWWDNLAPSFQYYHLRKNEVEVTDEKSIVEMYNKKDLKLRAD</sequence>
<gene>
    <name evidence="1" type="ORF">B0I22_1568</name>
</gene>
<comment type="caution">
    <text evidence="1">The sequence shown here is derived from an EMBL/GenBank/DDBJ whole genome shotgun (WGS) entry which is preliminary data.</text>
</comment>